<keyword evidence="3" id="KW-1185">Reference proteome</keyword>
<dbReference type="SUPFAM" id="SSF51658">
    <property type="entry name" value="Xylose isomerase-like"/>
    <property type="match status" value="1"/>
</dbReference>
<evidence type="ECO:0000259" key="1">
    <source>
        <dbReference type="Pfam" id="PF01261"/>
    </source>
</evidence>
<gene>
    <name evidence="2" type="ORF">ACFQ4B_11290</name>
</gene>
<dbReference type="Gene3D" id="3.20.20.150">
    <property type="entry name" value="Divalent-metal-dependent TIM barrel enzymes"/>
    <property type="match status" value="1"/>
</dbReference>
<keyword evidence="2" id="KW-0413">Isomerase</keyword>
<dbReference type="Proteomes" id="UP001597180">
    <property type="component" value="Unassembled WGS sequence"/>
</dbReference>
<dbReference type="InterPro" id="IPR013022">
    <property type="entry name" value="Xyl_isomerase-like_TIM-brl"/>
</dbReference>
<protein>
    <submittedName>
        <fullName evidence="2">Sugar phosphate isomerase/epimerase</fullName>
    </submittedName>
</protein>
<dbReference type="GO" id="GO:0016853">
    <property type="term" value="F:isomerase activity"/>
    <property type="evidence" value="ECO:0007669"/>
    <property type="project" value="UniProtKB-KW"/>
</dbReference>
<accession>A0ABW3UIX5</accession>
<dbReference type="RefSeq" id="WP_345587279.1">
    <property type="nucleotide sequence ID" value="NZ_BAABJG010000006.1"/>
</dbReference>
<feature type="domain" description="Xylose isomerase-like TIM barrel" evidence="1">
    <location>
        <begin position="20"/>
        <end position="272"/>
    </location>
</feature>
<dbReference type="Pfam" id="PF01261">
    <property type="entry name" value="AP_endonuc_2"/>
    <property type="match status" value="1"/>
</dbReference>
<reference evidence="3" key="1">
    <citation type="journal article" date="2019" name="Int. J. Syst. Evol. Microbiol.">
        <title>The Global Catalogue of Microorganisms (GCM) 10K type strain sequencing project: providing services to taxonomists for standard genome sequencing and annotation.</title>
        <authorList>
            <consortium name="The Broad Institute Genomics Platform"/>
            <consortium name="The Broad Institute Genome Sequencing Center for Infectious Disease"/>
            <person name="Wu L."/>
            <person name="Ma J."/>
        </authorList>
    </citation>
    <scope>NUCLEOTIDE SEQUENCE [LARGE SCALE GENOMIC DNA]</scope>
    <source>
        <strain evidence="3">CCUG 53270</strain>
    </source>
</reference>
<sequence length="293" mass="33258">MKISTSLNVFGTDYERAIPVCKAAGFEALDFNYWDHQKDVLTKTREEEEAWAHHIREIADENGIRFTQMHGPVHGRLFQQMVPGLDIESFQELAVRSIKTASILGVSWVVFHSSGVSVQGESHHEAKEFNVRFFRRLFPVMEQTGVGIALENFYDRPARPHTVRRTYCALFDELIELIDALDHPLVGGCLDTGHAHEQGIHPNEIRKFGHRLKATHINDNDGIQDQHLLPYQGSIDWTAVMSALDAIDYRGDFTYETHQSIRVLPNALREEGLRYAVALGHYLVGLKGESKEA</sequence>
<name>A0ABW3UIX5_9BACL</name>
<organism evidence="2 3">
    <name type="scientific">Paenibacillus vulneris</name>
    <dbReference type="NCBI Taxonomy" id="1133364"/>
    <lineage>
        <taxon>Bacteria</taxon>
        <taxon>Bacillati</taxon>
        <taxon>Bacillota</taxon>
        <taxon>Bacilli</taxon>
        <taxon>Bacillales</taxon>
        <taxon>Paenibacillaceae</taxon>
        <taxon>Paenibacillus</taxon>
    </lineage>
</organism>
<comment type="caution">
    <text evidence="2">The sequence shown here is derived from an EMBL/GenBank/DDBJ whole genome shotgun (WGS) entry which is preliminary data.</text>
</comment>
<dbReference type="InterPro" id="IPR036237">
    <property type="entry name" value="Xyl_isomerase-like_sf"/>
</dbReference>
<evidence type="ECO:0000313" key="3">
    <source>
        <dbReference type="Proteomes" id="UP001597180"/>
    </source>
</evidence>
<dbReference type="PANTHER" id="PTHR12110:SF21">
    <property type="entry name" value="XYLOSE ISOMERASE-LIKE TIM BARREL DOMAIN-CONTAINING PROTEIN"/>
    <property type="match status" value="1"/>
</dbReference>
<dbReference type="PANTHER" id="PTHR12110">
    <property type="entry name" value="HYDROXYPYRUVATE ISOMERASE"/>
    <property type="match status" value="1"/>
</dbReference>
<dbReference type="EMBL" id="JBHTLU010000013">
    <property type="protein sequence ID" value="MFD1220708.1"/>
    <property type="molecule type" value="Genomic_DNA"/>
</dbReference>
<proteinExistence type="predicted"/>
<dbReference type="InterPro" id="IPR050312">
    <property type="entry name" value="IolE/XylAMocC-like"/>
</dbReference>
<evidence type="ECO:0000313" key="2">
    <source>
        <dbReference type="EMBL" id="MFD1220708.1"/>
    </source>
</evidence>